<feature type="region of interest" description="Disordered" evidence="1">
    <location>
        <begin position="539"/>
        <end position="560"/>
    </location>
</feature>
<sequence>MSMRIAWACYPRNIGLGIAAQVFVYVGTIILYLCNWFFTQRVVRAQHPRLGWSGPYRIIHRASMVVLIIALLMIVVSSIQQFFTLDETTLHADHYLQLAGFTYFAVFTLAPFILLFVSFVLPRKGTEKFGAGRLRNAIAILFIGSLILAVGQLFRTVIGWLPRIPIRNAQGQPNHVPWYLSTASFYTFNFLTELLVVVFYAVMRVDLRFYVPDGANKPGDYRAWRESQFSINVIGDEKKLKRSSGATGSLRSVTSNETLHEYEASVFEDTHTLADSLRFGSSVMEIDDRTGTWKVKRQSNAGSFRSSVRPSNRSQVSLWDPTRTSVSDHPAPPVPPLPQDWPLRESQIQLARIVTRSQLERHRTSRSLNGSTPLRIVHTPDMEKEEAIDLAARKLEGTTPTTAVAPPEYDFVAPLPPKKTYHTSSSSPGSDIPKKHTYTPSTSTVGSDIPPKKDYRPSPSPTPESPSQTTTSPPSTTGTFTSGTDIPAKKDYAASISPTATTAPAPVIPRRAASSLYSTGNATSIDTEGAEREFARFSFEAAERVGSPDEGASEERKMEG</sequence>
<keyword evidence="2" id="KW-0472">Membrane</keyword>
<evidence type="ECO:0000256" key="2">
    <source>
        <dbReference type="SAM" id="Phobius"/>
    </source>
</evidence>
<feature type="transmembrane region" description="Helical" evidence="2">
    <location>
        <begin position="14"/>
        <end position="38"/>
    </location>
</feature>
<dbReference type="EMBL" id="WVTA01000011">
    <property type="protein sequence ID" value="KAK3203132.1"/>
    <property type="molecule type" value="Genomic_DNA"/>
</dbReference>
<protein>
    <submittedName>
        <fullName evidence="3">Uncharacterized protein</fullName>
    </submittedName>
</protein>
<dbReference type="PANTHER" id="PTHR35184:SF1">
    <property type="entry name" value="INTEGRAL MEMBRANE PROTEIN"/>
    <property type="match status" value="1"/>
</dbReference>
<dbReference type="Proteomes" id="UP001280581">
    <property type="component" value="Unassembled WGS sequence"/>
</dbReference>
<keyword evidence="2" id="KW-0812">Transmembrane</keyword>
<feature type="transmembrane region" description="Helical" evidence="2">
    <location>
        <begin position="95"/>
        <end position="117"/>
    </location>
</feature>
<feature type="compositionally biased region" description="Low complexity" evidence="1">
    <location>
        <begin position="465"/>
        <end position="484"/>
    </location>
</feature>
<accession>A0AAN6LRX5</accession>
<dbReference type="AlphaFoldDB" id="A0AAN6LRX5"/>
<keyword evidence="4" id="KW-1185">Reference proteome</keyword>
<feature type="compositionally biased region" description="Low complexity" evidence="1">
    <location>
        <begin position="493"/>
        <end position="510"/>
    </location>
</feature>
<keyword evidence="2" id="KW-1133">Transmembrane helix</keyword>
<proteinExistence type="predicted"/>
<feature type="transmembrane region" description="Helical" evidence="2">
    <location>
        <begin position="138"/>
        <end position="158"/>
    </location>
</feature>
<feature type="region of interest" description="Disordered" evidence="1">
    <location>
        <begin position="398"/>
        <end position="510"/>
    </location>
</feature>
<evidence type="ECO:0000256" key="1">
    <source>
        <dbReference type="SAM" id="MobiDB-lite"/>
    </source>
</evidence>
<gene>
    <name evidence="3" type="ORF">GRF29_112g356790</name>
</gene>
<feature type="transmembrane region" description="Helical" evidence="2">
    <location>
        <begin position="178"/>
        <end position="202"/>
    </location>
</feature>
<dbReference type="InterPro" id="IPR021460">
    <property type="entry name" value="DUF3112"/>
</dbReference>
<comment type="caution">
    <text evidence="3">The sequence shown here is derived from an EMBL/GenBank/DDBJ whole genome shotgun (WGS) entry which is preliminary data.</text>
</comment>
<feature type="compositionally biased region" description="Polar residues" evidence="1">
    <location>
        <begin position="298"/>
        <end position="327"/>
    </location>
</feature>
<feature type="compositionally biased region" description="Pro residues" evidence="1">
    <location>
        <begin position="330"/>
        <end position="339"/>
    </location>
</feature>
<dbReference type="Pfam" id="PF11309">
    <property type="entry name" value="DUF3112"/>
    <property type="match status" value="1"/>
</dbReference>
<reference evidence="3 4" key="1">
    <citation type="submission" date="2021-02" db="EMBL/GenBank/DDBJ databases">
        <title>Genome assembly of Pseudopithomyces chartarum.</title>
        <authorList>
            <person name="Jauregui R."/>
            <person name="Singh J."/>
            <person name="Voisey C."/>
        </authorList>
    </citation>
    <scope>NUCLEOTIDE SEQUENCE [LARGE SCALE GENOMIC DNA]</scope>
    <source>
        <strain evidence="3 4">AGR01</strain>
    </source>
</reference>
<feature type="region of interest" description="Disordered" evidence="1">
    <location>
        <begin position="297"/>
        <end position="341"/>
    </location>
</feature>
<organism evidence="3 4">
    <name type="scientific">Pseudopithomyces chartarum</name>
    <dbReference type="NCBI Taxonomy" id="1892770"/>
    <lineage>
        <taxon>Eukaryota</taxon>
        <taxon>Fungi</taxon>
        <taxon>Dikarya</taxon>
        <taxon>Ascomycota</taxon>
        <taxon>Pezizomycotina</taxon>
        <taxon>Dothideomycetes</taxon>
        <taxon>Pleosporomycetidae</taxon>
        <taxon>Pleosporales</taxon>
        <taxon>Massarineae</taxon>
        <taxon>Didymosphaeriaceae</taxon>
        <taxon>Pseudopithomyces</taxon>
    </lineage>
</organism>
<evidence type="ECO:0000313" key="4">
    <source>
        <dbReference type="Proteomes" id="UP001280581"/>
    </source>
</evidence>
<dbReference type="PANTHER" id="PTHR35184">
    <property type="entry name" value="YALI0C10208P"/>
    <property type="match status" value="1"/>
</dbReference>
<evidence type="ECO:0000313" key="3">
    <source>
        <dbReference type="EMBL" id="KAK3203132.1"/>
    </source>
</evidence>
<name>A0AAN6LRX5_9PLEO</name>
<feature type="transmembrane region" description="Helical" evidence="2">
    <location>
        <begin position="58"/>
        <end position="83"/>
    </location>
</feature>